<sequence length="302" mass="32671">MSMSEPAIVSGGGSSSLGRRRTRAGGRIDQPGSLGTAGIYLGLTLAAAVMVLPFIFSFLTAFKSPKDFASHSPLALPGPWTLESFSAVLTGRIDFASAIWTTVLMVLVMVVGQVTSSVMAAYAFARLSFPGRDLVFWLFLSTMMIPASVLVIPLYLMMAKAGMNNTFWGIVIPFMFASPYAVFLLRESFRSIPQEIIDAAKIDGAGQLRILTRIVLPMSGPILATLTLITVVSQWNSFMWPRIIASQEPKVITVATAAMQSQYNANWTYVMAATTIALVPLIILFVIFQKQIVASITLSGLK</sequence>
<dbReference type="InterPro" id="IPR000515">
    <property type="entry name" value="MetI-like"/>
</dbReference>
<evidence type="ECO:0000256" key="6">
    <source>
        <dbReference type="ARBA" id="ARBA00023136"/>
    </source>
</evidence>
<comment type="similarity">
    <text evidence="7">Belongs to the binding-protein-dependent transport system permease family.</text>
</comment>
<feature type="region of interest" description="Disordered" evidence="8">
    <location>
        <begin position="1"/>
        <end position="29"/>
    </location>
</feature>
<gene>
    <name evidence="10" type="ORF">Q605_AUC00039G0002</name>
</gene>
<feature type="domain" description="ABC transmembrane type-1" evidence="9">
    <location>
        <begin position="99"/>
        <end position="288"/>
    </location>
</feature>
<feature type="transmembrane region" description="Helical" evidence="7">
    <location>
        <begin position="99"/>
        <end position="122"/>
    </location>
</feature>
<evidence type="ECO:0000256" key="2">
    <source>
        <dbReference type="ARBA" id="ARBA00022448"/>
    </source>
</evidence>
<evidence type="ECO:0000256" key="8">
    <source>
        <dbReference type="SAM" id="MobiDB-lite"/>
    </source>
</evidence>
<name>W1VTP1_9ACTO</name>
<dbReference type="SUPFAM" id="SSF161098">
    <property type="entry name" value="MetI-like"/>
    <property type="match status" value="1"/>
</dbReference>
<feature type="transmembrane region" description="Helical" evidence="7">
    <location>
        <begin position="39"/>
        <end position="62"/>
    </location>
</feature>
<organism evidence="10 11">
    <name type="scientific">Actinomyces urogenitalis DORA_12</name>
    <dbReference type="NCBI Taxonomy" id="1403939"/>
    <lineage>
        <taxon>Bacteria</taxon>
        <taxon>Bacillati</taxon>
        <taxon>Actinomycetota</taxon>
        <taxon>Actinomycetes</taxon>
        <taxon>Actinomycetales</taxon>
        <taxon>Actinomycetaceae</taxon>
        <taxon>Actinomyces</taxon>
    </lineage>
</organism>
<dbReference type="GO" id="GO:0055085">
    <property type="term" value="P:transmembrane transport"/>
    <property type="evidence" value="ECO:0007669"/>
    <property type="project" value="InterPro"/>
</dbReference>
<dbReference type="PANTHER" id="PTHR43744">
    <property type="entry name" value="ABC TRANSPORTER PERMEASE PROTEIN MG189-RELATED-RELATED"/>
    <property type="match status" value="1"/>
</dbReference>
<feature type="transmembrane region" description="Helical" evidence="7">
    <location>
        <begin position="134"/>
        <end position="155"/>
    </location>
</feature>
<keyword evidence="6 7" id="KW-0472">Membrane</keyword>
<evidence type="ECO:0000256" key="5">
    <source>
        <dbReference type="ARBA" id="ARBA00022989"/>
    </source>
</evidence>
<protein>
    <submittedName>
        <fullName evidence="10">ABC superfamily ATP binding cassette transporter, membrane protein</fullName>
    </submittedName>
</protein>
<proteinExistence type="inferred from homology"/>
<dbReference type="InterPro" id="IPR035906">
    <property type="entry name" value="MetI-like_sf"/>
</dbReference>
<evidence type="ECO:0000256" key="3">
    <source>
        <dbReference type="ARBA" id="ARBA00022475"/>
    </source>
</evidence>
<reference evidence="10 11" key="1">
    <citation type="submission" date="2013-12" db="EMBL/GenBank/DDBJ databases">
        <title>A Varibaculum cambriense genome reconstructed from a premature infant gut community with otherwise low bacterial novelty that shifts toward anaerobic metabolism during the third week of life.</title>
        <authorList>
            <person name="Brown C.T."/>
            <person name="Sharon I."/>
            <person name="Thomas B.C."/>
            <person name="Castelle C.J."/>
            <person name="Morowitz M.J."/>
            <person name="Banfield J.F."/>
        </authorList>
    </citation>
    <scope>NUCLEOTIDE SEQUENCE [LARGE SCALE GENOMIC DNA]</scope>
    <source>
        <strain evidence="11">DORA_12</strain>
    </source>
</reference>
<feature type="transmembrane region" description="Helical" evidence="7">
    <location>
        <begin position="210"/>
        <end position="232"/>
    </location>
</feature>
<dbReference type="Pfam" id="PF00528">
    <property type="entry name" value="BPD_transp_1"/>
    <property type="match status" value="1"/>
</dbReference>
<dbReference type="EMBL" id="AZLV01000039">
    <property type="protein sequence ID" value="ETJ07469.1"/>
    <property type="molecule type" value="Genomic_DNA"/>
</dbReference>
<accession>W1VTP1</accession>
<dbReference type="AlphaFoldDB" id="W1VTP1"/>
<dbReference type="CDD" id="cd06261">
    <property type="entry name" value="TM_PBP2"/>
    <property type="match status" value="1"/>
</dbReference>
<evidence type="ECO:0000259" key="9">
    <source>
        <dbReference type="PROSITE" id="PS50928"/>
    </source>
</evidence>
<dbReference type="Gene3D" id="1.10.3720.10">
    <property type="entry name" value="MetI-like"/>
    <property type="match status" value="1"/>
</dbReference>
<dbReference type="Proteomes" id="UP000018852">
    <property type="component" value="Unassembled WGS sequence"/>
</dbReference>
<keyword evidence="5 7" id="KW-1133">Transmembrane helix</keyword>
<keyword evidence="2 7" id="KW-0813">Transport</keyword>
<keyword evidence="3" id="KW-1003">Cell membrane</keyword>
<dbReference type="PROSITE" id="PS50928">
    <property type="entry name" value="ABC_TM1"/>
    <property type="match status" value="1"/>
</dbReference>
<evidence type="ECO:0000256" key="1">
    <source>
        <dbReference type="ARBA" id="ARBA00004651"/>
    </source>
</evidence>
<feature type="transmembrane region" description="Helical" evidence="7">
    <location>
        <begin position="267"/>
        <end position="288"/>
    </location>
</feature>
<feature type="transmembrane region" description="Helical" evidence="7">
    <location>
        <begin position="167"/>
        <end position="185"/>
    </location>
</feature>
<comment type="subcellular location">
    <subcellularLocation>
        <location evidence="1 7">Cell membrane</location>
        <topology evidence="1 7">Multi-pass membrane protein</topology>
    </subcellularLocation>
</comment>
<comment type="caution">
    <text evidence="10">The sequence shown here is derived from an EMBL/GenBank/DDBJ whole genome shotgun (WGS) entry which is preliminary data.</text>
</comment>
<evidence type="ECO:0000256" key="4">
    <source>
        <dbReference type="ARBA" id="ARBA00022692"/>
    </source>
</evidence>
<dbReference type="PANTHER" id="PTHR43744:SF12">
    <property type="entry name" value="ABC TRANSPORTER PERMEASE PROTEIN MG189-RELATED"/>
    <property type="match status" value="1"/>
</dbReference>
<dbReference type="GO" id="GO:0005886">
    <property type="term" value="C:plasma membrane"/>
    <property type="evidence" value="ECO:0007669"/>
    <property type="project" value="UniProtKB-SubCell"/>
</dbReference>
<evidence type="ECO:0000313" key="10">
    <source>
        <dbReference type="EMBL" id="ETJ07469.1"/>
    </source>
</evidence>
<evidence type="ECO:0000256" key="7">
    <source>
        <dbReference type="RuleBase" id="RU363032"/>
    </source>
</evidence>
<evidence type="ECO:0000313" key="11">
    <source>
        <dbReference type="Proteomes" id="UP000018852"/>
    </source>
</evidence>
<dbReference type="PATRIC" id="fig|1403939.3.peg.32"/>
<keyword evidence="4 7" id="KW-0812">Transmembrane</keyword>